<comment type="caution">
    <text evidence="1">The sequence shown here is derived from an EMBL/GenBank/DDBJ whole genome shotgun (WGS) entry which is preliminary data.</text>
</comment>
<dbReference type="Proteomes" id="UP000606786">
    <property type="component" value="Unassembled WGS sequence"/>
</dbReference>
<name>A0A811VH78_CERCA</name>
<reference evidence="1" key="1">
    <citation type="submission" date="2020-11" db="EMBL/GenBank/DDBJ databases">
        <authorList>
            <person name="Whitehead M."/>
        </authorList>
    </citation>
    <scope>NUCLEOTIDE SEQUENCE</scope>
    <source>
        <strain evidence="1">EGII</strain>
    </source>
</reference>
<accession>A0A811VH78</accession>
<dbReference type="AlphaFoldDB" id="A0A811VH78"/>
<evidence type="ECO:0000313" key="1">
    <source>
        <dbReference type="EMBL" id="CAD7015235.1"/>
    </source>
</evidence>
<dbReference type="EMBL" id="CAJHJT010000056">
    <property type="protein sequence ID" value="CAD7015235.1"/>
    <property type="molecule type" value="Genomic_DNA"/>
</dbReference>
<keyword evidence="2" id="KW-1185">Reference proteome</keyword>
<proteinExistence type="predicted"/>
<protein>
    <submittedName>
        <fullName evidence="1">(Mediterranean fruit fly) hypothetical protein</fullName>
    </submittedName>
</protein>
<evidence type="ECO:0000313" key="2">
    <source>
        <dbReference type="Proteomes" id="UP000606786"/>
    </source>
</evidence>
<gene>
    <name evidence="1" type="ORF">CCAP1982_LOCUS23186</name>
</gene>
<sequence>MSEKIPLTCRNDGTVAAAAAATVVLNALPKAKISKKNNLPHKHHEFHHSFFARQRRRRRTFVGHKKWFGGRNDCAEMRCLLCRRMATAIVMSLSAAQRRSTHVTKVPYEQGGGNELVPLTLRRLSQYKPMGK</sequence>
<organism evidence="1 2">
    <name type="scientific">Ceratitis capitata</name>
    <name type="common">Mediterranean fruit fly</name>
    <name type="synonym">Tephritis capitata</name>
    <dbReference type="NCBI Taxonomy" id="7213"/>
    <lineage>
        <taxon>Eukaryota</taxon>
        <taxon>Metazoa</taxon>
        <taxon>Ecdysozoa</taxon>
        <taxon>Arthropoda</taxon>
        <taxon>Hexapoda</taxon>
        <taxon>Insecta</taxon>
        <taxon>Pterygota</taxon>
        <taxon>Neoptera</taxon>
        <taxon>Endopterygota</taxon>
        <taxon>Diptera</taxon>
        <taxon>Brachycera</taxon>
        <taxon>Muscomorpha</taxon>
        <taxon>Tephritoidea</taxon>
        <taxon>Tephritidae</taxon>
        <taxon>Ceratitis</taxon>
        <taxon>Ceratitis</taxon>
    </lineage>
</organism>